<evidence type="ECO:0000313" key="10">
    <source>
        <dbReference type="Proteomes" id="UP000077280"/>
    </source>
</evidence>
<dbReference type="InterPro" id="IPR042175">
    <property type="entry name" value="Cell/Rod_MreC_2"/>
</dbReference>
<dbReference type="InterPro" id="IPR042177">
    <property type="entry name" value="Cell/Rod_1"/>
</dbReference>
<dbReference type="PANTHER" id="PTHR34138:SF1">
    <property type="entry name" value="CELL SHAPE-DETERMINING PROTEIN MREC"/>
    <property type="match status" value="1"/>
</dbReference>
<gene>
    <name evidence="8" type="primary">mreC</name>
    <name evidence="9" type="ORF">A7K95_01315</name>
    <name evidence="8" type="ORF">GA842_01005</name>
</gene>
<dbReference type="GO" id="GO:0008360">
    <property type="term" value="P:regulation of cell shape"/>
    <property type="evidence" value="ECO:0007669"/>
    <property type="project" value="UniProtKB-KW"/>
</dbReference>
<comment type="caution">
    <text evidence="8">The sequence shown here is derived from an EMBL/GenBank/DDBJ whole genome shotgun (WGS) entry which is preliminary data.</text>
</comment>
<evidence type="ECO:0000256" key="5">
    <source>
        <dbReference type="PIRNR" id="PIRNR038471"/>
    </source>
</evidence>
<evidence type="ECO:0000313" key="9">
    <source>
        <dbReference type="EMBL" id="OAD63197.1"/>
    </source>
</evidence>
<keyword evidence="10" id="KW-1185">Reference proteome</keyword>
<accession>A0A176THG2</accession>
<evidence type="ECO:0000256" key="2">
    <source>
        <dbReference type="ARBA" id="ARBA00013855"/>
    </source>
</evidence>
<dbReference type="RefSeq" id="WP_057784719.1">
    <property type="nucleotide sequence ID" value="NZ_BJWE01000033.1"/>
</dbReference>
<evidence type="ECO:0000256" key="1">
    <source>
        <dbReference type="ARBA" id="ARBA00009369"/>
    </source>
</evidence>
<evidence type="ECO:0000313" key="11">
    <source>
        <dbReference type="Proteomes" id="UP001275867"/>
    </source>
</evidence>
<dbReference type="PANTHER" id="PTHR34138">
    <property type="entry name" value="CELL SHAPE-DETERMINING PROTEIN MREC"/>
    <property type="match status" value="1"/>
</dbReference>
<comment type="function">
    <text evidence="5">Involved in formation and maintenance of cell shape.</text>
</comment>
<name>A0A176THG2_9LACO</name>
<feature type="coiled-coil region" evidence="6">
    <location>
        <begin position="71"/>
        <end position="108"/>
    </location>
</feature>
<dbReference type="Proteomes" id="UP001275867">
    <property type="component" value="Unassembled WGS sequence"/>
</dbReference>
<proteinExistence type="inferred from homology"/>
<evidence type="ECO:0000256" key="3">
    <source>
        <dbReference type="ARBA" id="ARBA00022960"/>
    </source>
</evidence>
<dbReference type="EMBL" id="WERX01000002">
    <property type="protein sequence ID" value="MDV7693474.1"/>
    <property type="molecule type" value="Genomic_DNA"/>
</dbReference>
<feature type="domain" description="Rod shape-determining protein MreC beta-barrel core" evidence="7">
    <location>
        <begin position="125"/>
        <end position="278"/>
    </location>
</feature>
<evidence type="ECO:0000256" key="6">
    <source>
        <dbReference type="SAM" id="Coils"/>
    </source>
</evidence>
<evidence type="ECO:0000256" key="4">
    <source>
        <dbReference type="ARBA" id="ARBA00032089"/>
    </source>
</evidence>
<dbReference type="Gene3D" id="2.40.10.340">
    <property type="entry name" value="Rod shape-determining protein MreC, domain 1"/>
    <property type="match status" value="1"/>
</dbReference>
<keyword evidence="3 5" id="KW-0133">Cell shape</keyword>
<sequence length="281" mass="30085">MQKFFSNRKLVIAVICVIIAVGLVTLSVTTRKKSTTPVIQKVGNDAVGVVDRVVAYPMNAIRNTSQALNSIINTYQENERLKSKVDNLESVRARDQALKQENKQLKQQVSLKKSMTDYNLVTATVISRAPSSWQNIVVINKGTASGIKKNESVVAGQGLIGRVIEASYTTSKVELISDSSDSANRFAIQVQDENGTTINGIVTSFDRSNNEIVMGQVTSKSKITKGSLVTTSGLGGVTPKGLYVGKVVATKEDSSGLATEVYIKPAADMSSINVVSVAALK</sequence>
<dbReference type="PIRSF" id="PIRSF038471">
    <property type="entry name" value="MreC"/>
    <property type="match status" value="1"/>
</dbReference>
<organism evidence="8 11">
    <name type="scientific">Pediococcus parvulus</name>
    <dbReference type="NCBI Taxonomy" id="54062"/>
    <lineage>
        <taxon>Bacteria</taxon>
        <taxon>Bacillati</taxon>
        <taxon>Bacillota</taxon>
        <taxon>Bacilli</taxon>
        <taxon>Lactobacillales</taxon>
        <taxon>Lactobacillaceae</taxon>
        <taxon>Pediococcus</taxon>
    </lineage>
</organism>
<dbReference type="AlphaFoldDB" id="A0A176THG2"/>
<dbReference type="GO" id="GO:0005886">
    <property type="term" value="C:plasma membrane"/>
    <property type="evidence" value="ECO:0007669"/>
    <property type="project" value="TreeGrafter"/>
</dbReference>
<dbReference type="EMBL" id="LXND01000083">
    <property type="protein sequence ID" value="OAD63197.1"/>
    <property type="molecule type" value="Genomic_DNA"/>
</dbReference>
<evidence type="ECO:0000259" key="7">
    <source>
        <dbReference type="Pfam" id="PF04085"/>
    </source>
</evidence>
<dbReference type="InterPro" id="IPR007221">
    <property type="entry name" value="MreC"/>
</dbReference>
<dbReference type="Proteomes" id="UP000077280">
    <property type="component" value="Unassembled WGS sequence"/>
</dbReference>
<dbReference type="InterPro" id="IPR055342">
    <property type="entry name" value="MreC_beta-barrel_core"/>
</dbReference>
<dbReference type="Gene3D" id="2.40.10.350">
    <property type="entry name" value="Rod shape-determining protein MreC, domain 2"/>
    <property type="match status" value="1"/>
</dbReference>
<reference evidence="9 10" key="1">
    <citation type="submission" date="2016-05" db="EMBL/GenBank/DDBJ databases">
        <title>Draft genome sequence of Pediococcus parvulus 2.6, a probiotic beta-glucan producer strain.</title>
        <authorList>
            <person name="Mohedano M.L."/>
            <person name="Perez-Ramos A."/>
            <person name="Duenas M.T."/>
            <person name="Lamontanara A."/>
            <person name="Orru L."/>
            <person name="Spano G."/>
            <person name="Capozzi V."/>
            <person name="Lopez P."/>
        </authorList>
    </citation>
    <scope>NUCLEOTIDE SEQUENCE [LARGE SCALE GENOMIC DNA]</scope>
    <source>
        <strain evidence="9 10">2.6</strain>
    </source>
</reference>
<dbReference type="GeneID" id="93382771"/>
<reference evidence="8" key="2">
    <citation type="submission" date="2019-10" db="EMBL/GenBank/DDBJ databases">
        <title>Malate fermentation in French cider.</title>
        <authorList>
            <person name="Cousin F.J."/>
            <person name="Medina Fernandez S."/>
            <person name="Misery B."/>
            <person name="Laplace J.-M."/>
            <person name="Cretenet M."/>
        </authorList>
    </citation>
    <scope>NUCLEOTIDE SEQUENCE</scope>
    <source>
        <strain evidence="8">UCMA15901</strain>
    </source>
</reference>
<comment type="similarity">
    <text evidence="1 5">Belongs to the MreC family.</text>
</comment>
<dbReference type="NCBIfam" id="TIGR00219">
    <property type="entry name" value="mreC"/>
    <property type="match status" value="1"/>
</dbReference>
<evidence type="ECO:0000313" key="8">
    <source>
        <dbReference type="EMBL" id="MDV7693474.1"/>
    </source>
</evidence>
<protein>
    <recommendedName>
        <fullName evidence="2 5">Cell shape-determining protein MreC</fullName>
    </recommendedName>
    <alternativeName>
        <fullName evidence="4 5">Cell shape protein MreC</fullName>
    </alternativeName>
</protein>
<keyword evidence="6" id="KW-0175">Coiled coil</keyword>
<dbReference type="OrthoDB" id="9792313at2"/>
<dbReference type="Pfam" id="PF04085">
    <property type="entry name" value="MreC"/>
    <property type="match status" value="1"/>
</dbReference>